<comment type="caution">
    <text evidence="1">The sequence shown here is derived from an EMBL/GenBank/DDBJ whole genome shotgun (WGS) entry which is preliminary data.</text>
</comment>
<proteinExistence type="predicted"/>
<sequence>MRPQPLPVSEIATPWPAQGEAAMIKAAALGRRDGLAGLSRDFALEEWDGGLAVVDTTQREVMPGAPLPWQHSRLMLAAVRQCYAAGLHHGGDVRLEKQRRGSVSLAAAQA</sequence>
<dbReference type="RefSeq" id="WP_187779041.1">
    <property type="nucleotide sequence ID" value="NZ_JACTUZ010000054.1"/>
</dbReference>
<keyword evidence="2" id="KW-1185">Reference proteome</keyword>
<dbReference type="Proteomes" id="UP000603940">
    <property type="component" value="Unassembled WGS sequence"/>
</dbReference>
<organism evidence="1 2">
    <name type="scientific">Pseudoroseomonas ludipueritiae</name>
    <dbReference type="NCBI Taxonomy" id="198093"/>
    <lineage>
        <taxon>Bacteria</taxon>
        <taxon>Pseudomonadati</taxon>
        <taxon>Pseudomonadota</taxon>
        <taxon>Alphaproteobacteria</taxon>
        <taxon>Acetobacterales</taxon>
        <taxon>Acetobacteraceae</taxon>
        <taxon>Pseudoroseomonas</taxon>
    </lineage>
</organism>
<evidence type="ECO:0000313" key="2">
    <source>
        <dbReference type="Proteomes" id="UP000603940"/>
    </source>
</evidence>
<reference evidence="1 2" key="1">
    <citation type="journal article" date="2009" name="Int. J. Syst. Evol. Microbiol.">
        <title>Transfer of Teichococcus ludipueritiae and Muricoccus roseus to the genus Roseomonas, as Roseomonas ludipueritiae comb. nov. and Roseomonas rosea comb. nov., respectively, and emended description of the genus Roseomonas.</title>
        <authorList>
            <person name="Sanchez-Porro C."/>
            <person name="Gallego V."/>
            <person name="Busse H.J."/>
            <person name="Kampfer P."/>
            <person name="Ventosa A."/>
        </authorList>
    </citation>
    <scope>NUCLEOTIDE SEQUENCE [LARGE SCALE GENOMIC DNA]</scope>
    <source>
        <strain evidence="1 2">DSM 14915</strain>
    </source>
</reference>
<dbReference type="EMBL" id="JACTUZ010000054">
    <property type="protein sequence ID" value="MBC9177928.1"/>
    <property type="molecule type" value="Genomic_DNA"/>
</dbReference>
<gene>
    <name evidence="1" type="ORF">IBL25_13350</name>
</gene>
<name>A0ABR7R8A9_9PROT</name>
<evidence type="ECO:0000313" key="1">
    <source>
        <dbReference type="EMBL" id="MBC9177928.1"/>
    </source>
</evidence>
<protein>
    <submittedName>
        <fullName evidence="1">Uncharacterized protein</fullName>
    </submittedName>
</protein>
<accession>A0ABR7R8A9</accession>